<name>A0A7W9LI04_9ACTN</name>
<comment type="caution">
    <text evidence="2">The sequence shown here is derived from an EMBL/GenBank/DDBJ whole genome shotgun (WGS) entry which is preliminary data.</text>
</comment>
<gene>
    <name evidence="2" type="ORF">HD596_011327</name>
</gene>
<dbReference type="InterPro" id="IPR007278">
    <property type="entry name" value="DUF397"/>
</dbReference>
<keyword evidence="3" id="KW-1185">Reference proteome</keyword>
<dbReference type="Proteomes" id="UP000579153">
    <property type="component" value="Unassembled WGS sequence"/>
</dbReference>
<accession>A0A7W9LI04</accession>
<reference evidence="2 3" key="1">
    <citation type="submission" date="2020-08" db="EMBL/GenBank/DDBJ databases">
        <title>Sequencing the genomes of 1000 actinobacteria strains.</title>
        <authorList>
            <person name="Klenk H.-P."/>
        </authorList>
    </citation>
    <scope>NUCLEOTIDE SEQUENCE [LARGE SCALE GENOMIC DNA]</scope>
    <source>
        <strain evidence="2 3">DSM 45507</strain>
    </source>
</reference>
<dbReference type="RefSeq" id="WP_313047230.1">
    <property type="nucleotide sequence ID" value="NZ_JACHMB010000001.1"/>
</dbReference>
<dbReference type="AlphaFoldDB" id="A0A7W9LI04"/>
<proteinExistence type="predicted"/>
<sequence length="73" mass="7959">MELNEEVAKEIASPAGWITASSGQGGDCLEAKHLSDGRIALRDTEQPDAEPWVVRRAVWDKFVAGAKNGIFDF</sequence>
<evidence type="ECO:0000313" key="3">
    <source>
        <dbReference type="Proteomes" id="UP000579153"/>
    </source>
</evidence>
<dbReference type="Pfam" id="PF04149">
    <property type="entry name" value="DUF397"/>
    <property type="match status" value="1"/>
</dbReference>
<evidence type="ECO:0000313" key="2">
    <source>
        <dbReference type="EMBL" id="MBB5784571.1"/>
    </source>
</evidence>
<dbReference type="EMBL" id="JACHMB010000001">
    <property type="protein sequence ID" value="MBB5784571.1"/>
    <property type="molecule type" value="Genomic_DNA"/>
</dbReference>
<evidence type="ECO:0000259" key="1">
    <source>
        <dbReference type="Pfam" id="PF04149"/>
    </source>
</evidence>
<protein>
    <recommendedName>
        <fullName evidence="1">DUF397 domain-containing protein</fullName>
    </recommendedName>
</protein>
<organism evidence="2 3">
    <name type="scientific">Nonomuraea jabiensis</name>
    <dbReference type="NCBI Taxonomy" id="882448"/>
    <lineage>
        <taxon>Bacteria</taxon>
        <taxon>Bacillati</taxon>
        <taxon>Actinomycetota</taxon>
        <taxon>Actinomycetes</taxon>
        <taxon>Streptosporangiales</taxon>
        <taxon>Streptosporangiaceae</taxon>
        <taxon>Nonomuraea</taxon>
    </lineage>
</organism>
<feature type="domain" description="DUF397" evidence="1">
    <location>
        <begin position="19"/>
        <end position="67"/>
    </location>
</feature>